<feature type="region of interest" description="Disordered" evidence="1">
    <location>
        <begin position="122"/>
        <end position="161"/>
    </location>
</feature>
<protein>
    <submittedName>
        <fullName evidence="2">Uncharacterized protein</fullName>
    </submittedName>
</protein>
<evidence type="ECO:0000313" key="3">
    <source>
        <dbReference type="Proteomes" id="UP000583800"/>
    </source>
</evidence>
<reference evidence="2 3" key="1">
    <citation type="submission" date="2020-08" db="EMBL/GenBank/DDBJ databases">
        <title>Sequencing the genomes of 1000 actinobacteria strains.</title>
        <authorList>
            <person name="Klenk H.-P."/>
        </authorList>
    </citation>
    <scope>NUCLEOTIDE SEQUENCE [LARGE SCALE GENOMIC DNA]</scope>
    <source>
        <strain evidence="2 3">DSM 45913</strain>
    </source>
</reference>
<gene>
    <name evidence="2" type="ORF">FHU36_008153</name>
</gene>
<dbReference type="AlphaFoldDB" id="A0A7X0CCE0"/>
<feature type="compositionally biased region" description="Basic and acidic residues" evidence="1">
    <location>
        <begin position="12"/>
        <end position="24"/>
    </location>
</feature>
<comment type="caution">
    <text evidence="2">The sequence shown here is derived from an EMBL/GenBank/DDBJ whole genome shotgun (WGS) entry which is preliminary data.</text>
</comment>
<feature type="region of interest" description="Disordered" evidence="1">
    <location>
        <begin position="1"/>
        <end position="39"/>
    </location>
</feature>
<accession>A0A7X0CCE0</accession>
<evidence type="ECO:0000313" key="2">
    <source>
        <dbReference type="EMBL" id="MBB6351570.1"/>
    </source>
</evidence>
<keyword evidence="3" id="KW-1185">Reference proteome</keyword>
<evidence type="ECO:0000256" key="1">
    <source>
        <dbReference type="SAM" id="MobiDB-lite"/>
    </source>
</evidence>
<feature type="compositionally biased region" description="Low complexity" evidence="1">
    <location>
        <begin position="135"/>
        <end position="161"/>
    </location>
</feature>
<sequence>MHWHAYTWIGSGEEREREEERRPGSPEFATSSVPPMRTGDWLAKPASRIAATFDDPDEAVEWLASRYGTVRKAFLHPDRVGRRARLDGAADALPRGVDVQWGEWLTGGRFVTMGVICCPNRHTAHPCPVRRPASARLPRTSPTATPSTAGRATPSSRSRHA</sequence>
<proteinExistence type="predicted"/>
<dbReference type="Proteomes" id="UP000583800">
    <property type="component" value="Unassembled WGS sequence"/>
</dbReference>
<dbReference type="RefSeq" id="WP_185089302.1">
    <property type="nucleotide sequence ID" value="NZ_JACHJB010000004.1"/>
</dbReference>
<name>A0A7X0CCE0_9ACTN</name>
<organism evidence="2 3">
    <name type="scientific">Nonomuraea muscovyensis</name>
    <dbReference type="NCBI Taxonomy" id="1124761"/>
    <lineage>
        <taxon>Bacteria</taxon>
        <taxon>Bacillati</taxon>
        <taxon>Actinomycetota</taxon>
        <taxon>Actinomycetes</taxon>
        <taxon>Streptosporangiales</taxon>
        <taxon>Streptosporangiaceae</taxon>
        <taxon>Nonomuraea</taxon>
    </lineage>
</organism>
<dbReference type="EMBL" id="JACHJB010000004">
    <property type="protein sequence ID" value="MBB6351570.1"/>
    <property type="molecule type" value="Genomic_DNA"/>
</dbReference>